<dbReference type="Proteomes" id="UP000002258">
    <property type="component" value="Chromosome 4"/>
</dbReference>
<dbReference type="PANTHER" id="PTHR43827:SF13">
    <property type="entry name" value="ALDO_KETO REDUCTASE FAMILY PROTEIN"/>
    <property type="match status" value="1"/>
</dbReference>
<feature type="domain" description="NADP-dependent oxidoreductase" evidence="10">
    <location>
        <begin position="35"/>
        <end position="268"/>
    </location>
</feature>
<dbReference type="PIRSF" id="PIRSF000097">
    <property type="entry name" value="AKR"/>
    <property type="match status" value="1"/>
</dbReference>
<keyword evidence="1" id="KW-0560">Oxidoreductase</keyword>
<dbReference type="FunCoup" id="A3LTR2">
    <property type="interactions" value="134"/>
</dbReference>
<evidence type="ECO:0000256" key="6">
    <source>
        <dbReference type="ARBA" id="ARBA00081322"/>
    </source>
</evidence>
<dbReference type="InterPro" id="IPR020471">
    <property type="entry name" value="AKR"/>
</dbReference>
<protein>
    <recommendedName>
        <fullName evidence="5">2-dehydropantolactone reductase</fullName>
        <ecNumber evidence="4">1.1.1.358</ecNumber>
    </recommendedName>
    <alternativeName>
        <fullName evidence="5">2-dehydropantolactone reductase</fullName>
    </alternativeName>
    <alternativeName>
        <fullName evidence="6">Ketopantoyl-lactone reductase</fullName>
    </alternativeName>
</protein>
<comment type="catalytic activity">
    <reaction evidence="2">
        <text>(R)-pantolactone + NADP(+) = 2-dehydropantolactone + NADPH + H(+)</text>
        <dbReference type="Rhea" id="RHEA:18981"/>
        <dbReference type="ChEBI" id="CHEBI:15378"/>
        <dbReference type="ChEBI" id="CHEBI:16719"/>
        <dbReference type="ChEBI" id="CHEBI:18395"/>
        <dbReference type="ChEBI" id="CHEBI:57783"/>
        <dbReference type="ChEBI" id="CHEBI:58349"/>
        <dbReference type="EC" id="1.1.1.358"/>
    </reaction>
</comment>
<dbReference type="CDD" id="cd19071">
    <property type="entry name" value="AKR_AKR1-5-like"/>
    <property type="match status" value="1"/>
</dbReference>
<dbReference type="GeneID" id="4838756"/>
<evidence type="ECO:0000256" key="4">
    <source>
        <dbReference type="ARBA" id="ARBA00066965"/>
    </source>
</evidence>
<dbReference type="InterPro" id="IPR023210">
    <property type="entry name" value="NADP_OxRdtase_dom"/>
</dbReference>
<organism evidence="11 12">
    <name type="scientific">Scheffersomyces stipitis (strain ATCC 58785 / CBS 6054 / NBRC 10063 / NRRL Y-11545)</name>
    <name type="common">Yeast</name>
    <name type="synonym">Pichia stipitis</name>
    <dbReference type="NCBI Taxonomy" id="322104"/>
    <lineage>
        <taxon>Eukaryota</taxon>
        <taxon>Fungi</taxon>
        <taxon>Dikarya</taxon>
        <taxon>Ascomycota</taxon>
        <taxon>Saccharomycotina</taxon>
        <taxon>Pichiomycetes</taxon>
        <taxon>Debaryomycetaceae</taxon>
        <taxon>Scheffersomyces</taxon>
    </lineage>
</organism>
<evidence type="ECO:0000313" key="12">
    <source>
        <dbReference type="Proteomes" id="UP000002258"/>
    </source>
</evidence>
<dbReference type="Pfam" id="PF00248">
    <property type="entry name" value="Aldo_ket_red"/>
    <property type="match status" value="1"/>
</dbReference>
<dbReference type="PRINTS" id="PR00069">
    <property type="entry name" value="ALDKETRDTASE"/>
</dbReference>
<dbReference type="FunFam" id="3.20.20.100:FF:000002">
    <property type="entry name" value="2,5-diketo-D-gluconic acid reductase A"/>
    <property type="match status" value="1"/>
</dbReference>
<evidence type="ECO:0000256" key="7">
    <source>
        <dbReference type="PIRSR" id="PIRSR000097-1"/>
    </source>
</evidence>
<evidence type="ECO:0000256" key="8">
    <source>
        <dbReference type="PIRSR" id="PIRSR000097-2"/>
    </source>
</evidence>
<feature type="active site" description="Proton donor" evidence="7">
    <location>
        <position position="60"/>
    </location>
</feature>
<evidence type="ECO:0000256" key="5">
    <source>
        <dbReference type="ARBA" id="ARBA00079693"/>
    </source>
</evidence>
<accession>A3LTR2</accession>
<evidence type="ECO:0000256" key="3">
    <source>
        <dbReference type="ARBA" id="ARBA00051098"/>
    </source>
</evidence>
<dbReference type="Gene3D" id="3.20.20.100">
    <property type="entry name" value="NADP-dependent oxidoreductase domain"/>
    <property type="match status" value="1"/>
</dbReference>
<dbReference type="EMBL" id="CP000498">
    <property type="protein sequence ID" value="ABN66459.2"/>
    <property type="molecule type" value="Genomic_DNA"/>
</dbReference>
<dbReference type="OrthoDB" id="416253at2759"/>
<gene>
    <name evidence="11" type="primary">AKR1</name>
    <name evidence="11" type="ORF">PICST_59568</name>
</gene>
<dbReference type="SUPFAM" id="SSF51430">
    <property type="entry name" value="NAD(P)-linked oxidoreductase"/>
    <property type="match status" value="1"/>
</dbReference>
<dbReference type="GO" id="GO:0042180">
    <property type="term" value="P:ketone metabolic process"/>
    <property type="evidence" value="ECO:0007669"/>
    <property type="project" value="UniProtKB-ARBA"/>
</dbReference>
<proteinExistence type="predicted"/>
<dbReference type="KEGG" id="pic:PICST_59568"/>
<name>A3LTR2_PICST</name>
<comment type="catalytic activity">
    <reaction evidence="3">
        <text>isatin + NADPH + H(+) = 3-hydroxyindolin-2-one + NADP(+)</text>
        <dbReference type="Rhea" id="RHEA:68608"/>
        <dbReference type="ChEBI" id="CHEBI:15378"/>
        <dbReference type="ChEBI" id="CHEBI:27539"/>
        <dbReference type="ChEBI" id="CHEBI:28536"/>
        <dbReference type="ChEBI" id="CHEBI:57783"/>
        <dbReference type="ChEBI" id="CHEBI:58349"/>
    </reaction>
</comment>
<evidence type="ECO:0000256" key="9">
    <source>
        <dbReference type="PIRSR" id="PIRSR000097-3"/>
    </source>
</evidence>
<dbReference type="RefSeq" id="XP_001384488.2">
    <property type="nucleotide sequence ID" value="XM_001384451.1"/>
</dbReference>
<dbReference type="PROSITE" id="PS00062">
    <property type="entry name" value="ALDOKETO_REDUCTASE_2"/>
    <property type="match status" value="1"/>
</dbReference>
<dbReference type="AlphaFoldDB" id="A3LTR2"/>
<dbReference type="InParanoid" id="A3LTR2"/>
<feature type="site" description="Lowers pKa of active site Tyr" evidence="9">
    <location>
        <position position="90"/>
    </location>
</feature>
<dbReference type="HOGENOM" id="CLU_023205_0_1_1"/>
<dbReference type="InterPro" id="IPR036812">
    <property type="entry name" value="NAD(P)_OxRdtase_dom_sf"/>
</dbReference>
<dbReference type="eggNOG" id="KOG1577">
    <property type="taxonomic scope" value="Eukaryota"/>
</dbReference>
<keyword evidence="12" id="KW-1185">Reference proteome</keyword>
<sequence>MSNLTTSIQLTQQSTYKLNNGQHIPVAGYGLYLCPDEQSKHLVYKALEAGYRHIDSAVYYGNQRSAAQAIAEFLKDHPEVKREDIWFTTKLTNDAHGYEETKKEIALIASEIKESLGYLDLVLLHSPKSNKERRLGTWKALQEFVLHPQNEVLNIRSIGVSNFGVDHLEEILNWDGLLVKPVLNQLELHPWLPRLELREYLCKHDILAEAYSPLTQGYMLNDPELLELEKKSGISKIEILIKWSYLQGFVVLVKTEKEERIAQNLNILPKGNNDILGETSNLGKIELPSSVLEALDKPDSHVVLTWDNVDPTLYKDGDI</sequence>
<dbReference type="PANTHER" id="PTHR43827">
    <property type="entry name" value="2,5-DIKETO-D-GLUCONIC ACID REDUCTASE"/>
    <property type="match status" value="1"/>
</dbReference>
<dbReference type="OMA" id="GQHIPVA"/>
<dbReference type="InterPro" id="IPR018170">
    <property type="entry name" value="Aldo/ket_reductase_CS"/>
</dbReference>
<evidence type="ECO:0000259" key="10">
    <source>
        <dbReference type="Pfam" id="PF00248"/>
    </source>
</evidence>
<evidence type="ECO:0000256" key="1">
    <source>
        <dbReference type="ARBA" id="ARBA00023002"/>
    </source>
</evidence>
<dbReference type="GO" id="GO:0047011">
    <property type="term" value="F:2-dehydropantolactone reductase (A-specific) activity"/>
    <property type="evidence" value="ECO:0007669"/>
    <property type="project" value="UniProtKB-ARBA"/>
</dbReference>
<evidence type="ECO:0000313" key="11">
    <source>
        <dbReference type="EMBL" id="ABN66459.2"/>
    </source>
</evidence>
<dbReference type="EC" id="1.1.1.358" evidence="4"/>
<feature type="binding site" evidence="8">
    <location>
        <position position="125"/>
    </location>
    <ligand>
        <name>substrate</name>
    </ligand>
</feature>
<reference evidence="11 12" key="1">
    <citation type="journal article" date="2007" name="Nat. Biotechnol.">
        <title>Genome sequence of the lignocellulose-bioconverting and xylose-fermenting yeast Pichia stipitis.</title>
        <authorList>
            <person name="Jeffries T.W."/>
            <person name="Grigoriev I.V."/>
            <person name="Grimwood J."/>
            <person name="Laplaza J.M."/>
            <person name="Aerts A."/>
            <person name="Salamov A."/>
            <person name="Schmutz J."/>
            <person name="Lindquist E."/>
            <person name="Dehal P."/>
            <person name="Shapiro H."/>
            <person name="Jin Y.S."/>
            <person name="Passoth V."/>
            <person name="Richardson P.M."/>
        </authorList>
    </citation>
    <scope>NUCLEOTIDE SEQUENCE [LARGE SCALE GENOMIC DNA]</scope>
    <source>
        <strain evidence="12">ATCC 58785 / CBS 6054 / NBRC 10063 / NRRL Y-11545</strain>
    </source>
</reference>
<evidence type="ECO:0000256" key="2">
    <source>
        <dbReference type="ARBA" id="ARBA00050878"/>
    </source>
</evidence>
<dbReference type="STRING" id="322104.A3LTR2"/>